<dbReference type="NCBIfam" id="NF041646">
    <property type="entry name" value="VC0807_fam"/>
    <property type="match status" value="1"/>
</dbReference>
<dbReference type="OrthoDB" id="188353at2"/>
<gene>
    <name evidence="2" type="ORF">AXK11_06475</name>
</gene>
<comment type="caution">
    <text evidence="2">The sequence shown here is derived from an EMBL/GenBank/DDBJ whole genome shotgun (WGS) entry which is preliminary data.</text>
</comment>
<dbReference type="Proteomes" id="UP000070058">
    <property type="component" value="Unassembled WGS sequence"/>
</dbReference>
<evidence type="ECO:0000256" key="1">
    <source>
        <dbReference type="SAM" id="Phobius"/>
    </source>
</evidence>
<feature type="transmembrane region" description="Helical" evidence="1">
    <location>
        <begin position="198"/>
        <end position="219"/>
    </location>
</feature>
<keyword evidence="1" id="KW-0812">Transmembrane</keyword>
<feature type="transmembrane region" description="Helical" evidence="1">
    <location>
        <begin position="61"/>
        <end position="81"/>
    </location>
</feature>
<name>A0A139SLM3_9BACT</name>
<dbReference type="STRING" id="1548207.AXK11_06475"/>
<feature type="transmembrane region" description="Helical" evidence="1">
    <location>
        <begin position="159"/>
        <end position="178"/>
    </location>
</feature>
<keyword evidence="1" id="KW-0472">Membrane</keyword>
<evidence type="ECO:0000313" key="2">
    <source>
        <dbReference type="EMBL" id="KXU35448.1"/>
    </source>
</evidence>
<keyword evidence="3" id="KW-1185">Reference proteome</keyword>
<feature type="transmembrane region" description="Helical" evidence="1">
    <location>
        <begin position="35"/>
        <end position="54"/>
    </location>
</feature>
<keyword evidence="1" id="KW-1133">Transmembrane helix</keyword>
<accession>A0A139SLM3</accession>
<dbReference type="EMBL" id="LSZQ01000049">
    <property type="protein sequence ID" value="KXU35448.1"/>
    <property type="molecule type" value="Genomic_DNA"/>
</dbReference>
<sequence length="239" mass="25677">MHAPVPKRENLLVNLICNIALPSLILSRLSPPERLGPELALIAALLFPLGYGLWDFAQRRTANFVSIIGFASVLLTGGLGLLQVDGLWFAIKEAAVPALIATAAWASAHSKRPLVRQFVYNEQIIDVARVDAALAANQALGPAAAKAAFDALLRRAGQWLVASFLVSAALNFALARWLLQSPAGTPEFNAELAKMNLLSWPVIALPSTAIMMAALWQLLRGITQLTGLPLEAIFRAKSE</sequence>
<proteinExistence type="predicted"/>
<organism evidence="2 3">
    <name type="scientific">Cephaloticoccus primus</name>
    <dbReference type="NCBI Taxonomy" id="1548207"/>
    <lineage>
        <taxon>Bacteria</taxon>
        <taxon>Pseudomonadati</taxon>
        <taxon>Verrucomicrobiota</taxon>
        <taxon>Opitutia</taxon>
        <taxon>Opitutales</taxon>
        <taxon>Opitutaceae</taxon>
        <taxon>Cephaloticoccus</taxon>
    </lineage>
</organism>
<feature type="transmembrane region" description="Helical" evidence="1">
    <location>
        <begin position="87"/>
        <end position="108"/>
    </location>
</feature>
<evidence type="ECO:0000313" key="3">
    <source>
        <dbReference type="Proteomes" id="UP000070058"/>
    </source>
</evidence>
<feature type="transmembrane region" description="Helical" evidence="1">
    <location>
        <begin position="12"/>
        <end position="29"/>
    </location>
</feature>
<dbReference type="AlphaFoldDB" id="A0A139SLM3"/>
<protein>
    <submittedName>
        <fullName evidence="2">MFS transporter</fullName>
    </submittedName>
</protein>
<reference evidence="3" key="1">
    <citation type="submission" date="2016-02" db="EMBL/GenBank/DDBJ databases">
        <authorList>
            <person name="Sanders J.G."/>
            <person name="Lin J.Y."/>
            <person name="Wertz J.T."/>
            <person name="Russell J.A."/>
            <person name="Moreau C.S."/>
            <person name="Powell S."/>
        </authorList>
    </citation>
    <scope>NUCLEOTIDE SEQUENCE [LARGE SCALE GENOMIC DNA]</scope>
    <source>
        <strain evidence="3">CAG34</strain>
    </source>
</reference>